<dbReference type="Proteomes" id="UP000298663">
    <property type="component" value="Unassembled WGS sequence"/>
</dbReference>
<name>A0A4U5N4K6_STECR</name>
<sequence length="116" mass="13700">MTTTFMKSLKRRLERSELVLLAWVVIGHEQDSCDFCWVRQGRGNGVYLEHSRNRGKVEDWEKAEVLARGEESGILGSLGFKRRRPQTKESDRCYRKALFLKEALSSFRFHFLTFKR</sequence>
<reference evidence="1 2" key="2">
    <citation type="journal article" date="2019" name="G3 (Bethesda)">
        <title>Hybrid Assembly of the Genome of the Entomopathogenic Nematode Steinernema carpocapsae Identifies the X-Chromosome.</title>
        <authorList>
            <person name="Serra L."/>
            <person name="Macchietto M."/>
            <person name="Macias-Munoz A."/>
            <person name="McGill C.J."/>
            <person name="Rodriguez I.M."/>
            <person name="Rodriguez B."/>
            <person name="Murad R."/>
            <person name="Mortazavi A."/>
        </authorList>
    </citation>
    <scope>NUCLEOTIDE SEQUENCE [LARGE SCALE GENOMIC DNA]</scope>
    <source>
        <strain evidence="1 2">ALL</strain>
    </source>
</reference>
<keyword evidence="2" id="KW-1185">Reference proteome</keyword>
<organism evidence="1 2">
    <name type="scientific">Steinernema carpocapsae</name>
    <name type="common">Entomopathogenic nematode</name>
    <dbReference type="NCBI Taxonomy" id="34508"/>
    <lineage>
        <taxon>Eukaryota</taxon>
        <taxon>Metazoa</taxon>
        <taxon>Ecdysozoa</taxon>
        <taxon>Nematoda</taxon>
        <taxon>Chromadorea</taxon>
        <taxon>Rhabditida</taxon>
        <taxon>Tylenchina</taxon>
        <taxon>Panagrolaimomorpha</taxon>
        <taxon>Strongyloidoidea</taxon>
        <taxon>Steinernematidae</taxon>
        <taxon>Steinernema</taxon>
    </lineage>
</organism>
<reference evidence="1 2" key="1">
    <citation type="journal article" date="2015" name="Genome Biol.">
        <title>Comparative genomics of Steinernema reveals deeply conserved gene regulatory networks.</title>
        <authorList>
            <person name="Dillman A.R."/>
            <person name="Macchietto M."/>
            <person name="Porter C.F."/>
            <person name="Rogers A."/>
            <person name="Williams B."/>
            <person name="Antoshechkin I."/>
            <person name="Lee M.M."/>
            <person name="Goodwin Z."/>
            <person name="Lu X."/>
            <person name="Lewis E.E."/>
            <person name="Goodrich-Blair H."/>
            <person name="Stock S.P."/>
            <person name="Adams B.J."/>
            <person name="Sternberg P.W."/>
            <person name="Mortazavi A."/>
        </authorList>
    </citation>
    <scope>NUCLEOTIDE SEQUENCE [LARGE SCALE GENOMIC DNA]</scope>
    <source>
        <strain evidence="1 2">ALL</strain>
    </source>
</reference>
<comment type="caution">
    <text evidence="1">The sequence shown here is derived from an EMBL/GenBank/DDBJ whole genome shotgun (WGS) entry which is preliminary data.</text>
</comment>
<dbReference type="EMBL" id="AZBU02000005">
    <property type="protein sequence ID" value="TKR77318.1"/>
    <property type="molecule type" value="Genomic_DNA"/>
</dbReference>
<evidence type="ECO:0000313" key="1">
    <source>
        <dbReference type="EMBL" id="TKR77318.1"/>
    </source>
</evidence>
<accession>A0A4U5N4K6</accession>
<proteinExistence type="predicted"/>
<evidence type="ECO:0000313" key="2">
    <source>
        <dbReference type="Proteomes" id="UP000298663"/>
    </source>
</evidence>
<gene>
    <name evidence="1" type="ORF">L596_018315</name>
</gene>
<dbReference type="AlphaFoldDB" id="A0A4U5N4K6"/>
<protein>
    <submittedName>
        <fullName evidence="1">Uncharacterized protein</fullName>
    </submittedName>
</protein>